<dbReference type="EMBL" id="JAPMOS010000001">
    <property type="protein sequence ID" value="KAJ4462936.1"/>
    <property type="molecule type" value="Genomic_DNA"/>
</dbReference>
<gene>
    <name evidence="4" type="ORF">PAPYR_156</name>
</gene>
<dbReference type="Proteomes" id="UP001141327">
    <property type="component" value="Unassembled WGS sequence"/>
</dbReference>
<proteinExistence type="inferred from homology"/>
<keyword evidence="5" id="KW-1185">Reference proteome</keyword>
<dbReference type="Pfam" id="PF07258">
    <property type="entry name" value="COMM_domain"/>
    <property type="match status" value="1"/>
</dbReference>
<evidence type="ECO:0000259" key="3">
    <source>
        <dbReference type="PROSITE" id="PS51269"/>
    </source>
</evidence>
<dbReference type="PANTHER" id="PTHR15666">
    <property type="entry name" value="COMM DOMAIN CONTAINING PROTEIN 5"/>
    <property type="match status" value="1"/>
</dbReference>
<reference evidence="4" key="1">
    <citation type="journal article" date="2022" name="bioRxiv">
        <title>Genomics of Preaxostyla Flagellates Illuminates Evolutionary Transitions and the Path Towards Mitochondrial Loss.</title>
        <authorList>
            <person name="Novak L.V.F."/>
            <person name="Treitli S.C."/>
            <person name="Pyrih J."/>
            <person name="Halakuc P."/>
            <person name="Pipaliya S.V."/>
            <person name="Vacek V."/>
            <person name="Brzon O."/>
            <person name="Soukal P."/>
            <person name="Eme L."/>
            <person name="Dacks J.B."/>
            <person name="Karnkowska A."/>
            <person name="Elias M."/>
            <person name="Hampl V."/>
        </authorList>
    </citation>
    <scope>NUCLEOTIDE SEQUENCE</scope>
    <source>
        <strain evidence="4">RCP-MX</strain>
    </source>
</reference>
<dbReference type="InterPro" id="IPR017920">
    <property type="entry name" value="COMM"/>
</dbReference>
<dbReference type="PANTHER" id="PTHR15666:SF1">
    <property type="entry name" value="COMM DOMAIN-CONTAINING PROTEIN 5"/>
    <property type="match status" value="1"/>
</dbReference>
<evidence type="ECO:0000313" key="4">
    <source>
        <dbReference type="EMBL" id="KAJ4462936.1"/>
    </source>
</evidence>
<organism evidence="4 5">
    <name type="scientific">Paratrimastix pyriformis</name>
    <dbReference type="NCBI Taxonomy" id="342808"/>
    <lineage>
        <taxon>Eukaryota</taxon>
        <taxon>Metamonada</taxon>
        <taxon>Preaxostyla</taxon>
        <taxon>Paratrimastigidae</taxon>
        <taxon>Paratrimastix</taxon>
    </lineage>
</organism>
<sequence length="226" mass="25761">MWKTIPRLKKQSLVAMQKTVEYERLGQLLGDTVTATQWKATLDLSSECLQQSPLFSEDRVREANVSLGMEQKEYAALFTATYLALRHAVRMWKPSHHARGMSPIDTYVQQLQAELQGANWRPQYVAPFLECLAARLEALRDSVAGQCMRMPASVSSMRWRVEVSLSTSSMNRVLRPAVILEVTLTDGNIRTLELDMATFHQLRYNTAKILKDMLTLEQTDTLQRAL</sequence>
<protein>
    <recommendedName>
        <fullName evidence="1">COMM domain-containing protein 5</fullName>
    </recommendedName>
</protein>
<dbReference type="PROSITE" id="PS51269">
    <property type="entry name" value="COMM"/>
    <property type="match status" value="1"/>
</dbReference>
<name>A0ABQ8UWU2_9EUKA</name>
<evidence type="ECO:0000256" key="2">
    <source>
        <dbReference type="ARBA" id="ARBA00093452"/>
    </source>
</evidence>
<comment type="caution">
    <text evidence="4">The sequence shown here is derived from an EMBL/GenBank/DDBJ whole genome shotgun (WGS) entry which is preliminary data.</text>
</comment>
<evidence type="ECO:0000313" key="5">
    <source>
        <dbReference type="Proteomes" id="UP001141327"/>
    </source>
</evidence>
<accession>A0ABQ8UWU2</accession>
<comment type="similarity">
    <text evidence="2">Belongs to the COMM domain-containing protein 5 family.</text>
</comment>
<evidence type="ECO:0000256" key="1">
    <source>
        <dbReference type="ARBA" id="ARBA00016556"/>
    </source>
</evidence>
<dbReference type="InterPro" id="IPR037357">
    <property type="entry name" value="COMMD5"/>
</dbReference>
<feature type="domain" description="COMM" evidence="3">
    <location>
        <begin position="153"/>
        <end position="217"/>
    </location>
</feature>